<gene>
    <name evidence="4" type="ORF">CPELLU_LOCUS20942</name>
</gene>
<feature type="domain" description="DNA helicase Pif1-like DEAD-box helicase" evidence="3">
    <location>
        <begin position="88"/>
        <end position="166"/>
    </location>
</feature>
<dbReference type="SUPFAM" id="SSF52540">
    <property type="entry name" value="P-loop containing nucleoside triphosphate hydrolases"/>
    <property type="match status" value="1"/>
</dbReference>
<dbReference type="GO" id="GO:0000723">
    <property type="term" value="P:telomere maintenance"/>
    <property type="evidence" value="ECO:0007669"/>
    <property type="project" value="InterPro"/>
</dbReference>
<feature type="signal peptide" evidence="2">
    <location>
        <begin position="1"/>
        <end position="24"/>
    </location>
</feature>
<comment type="cofactor">
    <cofactor evidence="1">
        <name>Mg(2+)</name>
        <dbReference type="ChEBI" id="CHEBI:18420"/>
    </cofactor>
</comment>
<evidence type="ECO:0000256" key="2">
    <source>
        <dbReference type="SAM" id="SignalP"/>
    </source>
</evidence>
<sequence length="166" mass="18598">MFHPEVKLRHLFAIILLFCEPTHPDKLWHKYKHAFTDDVLSHLRKFNNNPHALFSDAEIEDFALCYIQKLNYDASILKQIAETYESNLNQDQLAIFSVVAEAIKNNHHNCIFVDGPSGSGKTYLYATLLAWVRGQGLIALAVASSGIAALLLDGGQTAHSRLKIPI</sequence>
<dbReference type="Proteomes" id="UP000789759">
    <property type="component" value="Unassembled WGS sequence"/>
</dbReference>
<dbReference type="EC" id="5.6.2.3" evidence="1"/>
<evidence type="ECO:0000313" key="4">
    <source>
        <dbReference type="EMBL" id="CAG8833171.1"/>
    </source>
</evidence>
<evidence type="ECO:0000259" key="3">
    <source>
        <dbReference type="Pfam" id="PF05970"/>
    </source>
</evidence>
<dbReference type="GO" id="GO:0016787">
    <property type="term" value="F:hydrolase activity"/>
    <property type="evidence" value="ECO:0007669"/>
    <property type="project" value="UniProtKB-KW"/>
</dbReference>
<dbReference type="Pfam" id="PF05970">
    <property type="entry name" value="PIF1"/>
    <property type="match status" value="1"/>
</dbReference>
<proteinExistence type="inferred from homology"/>
<keyword evidence="5" id="KW-1185">Reference proteome</keyword>
<feature type="chain" id="PRO_5040111638" description="ATP-dependent DNA helicase" evidence="2">
    <location>
        <begin position="25"/>
        <end position="166"/>
    </location>
</feature>
<keyword evidence="1" id="KW-0378">Hydrolase</keyword>
<dbReference type="PANTHER" id="PTHR10492:SF95">
    <property type="entry name" value="HELITRON HELICASE-LIKE DOMAIN-CONTAINING PROTEIN"/>
    <property type="match status" value="1"/>
</dbReference>
<keyword evidence="2" id="KW-0732">Signal</keyword>
<dbReference type="PANTHER" id="PTHR10492">
    <property type="match status" value="1"/>
</dbReference>
<evidence type="ECO:0000313" key="5">
    <source>
        <dbReference type="Proteomes" id="UP000789759"/>
    </source>
</evidence>
<keyword evidence="1" id="KW-0234">DNA repair</keyword>
<keyword evidence="1" id="KW-0233">DNA recombination</keyword>
<reference evidence="4" key="1">
    <citation type="submission" date="2021-06" db="EMBL/GenBank/DDBJ databases">
        <authorList>
            <person name="Kallberg Y."/>
            <person name="Tangrot J."/>
            <person name="Rosling A."/>
        </authorList>
    </citation>
    <scope>NUCLEOTIDE SEQUENCE</scope>
    <source>
        <strain evidence="4">FL966</strain>
    </source>
</reference>
<accession>A0A9N9KHX6</accession>
<dbReference type="GO" id="GO:0043139">
    <property type="term" value="F:5'-3' DNA helicase activity"/>
    <property type="evidence" value="ECO:0007669"/>
    <property type="project" value="UniProtKB-EC"/>
</dbReference>
<keyword evidence="1" id="KW-0547">Nucleotide-binding</keyword>
<dbReference type="GO" id="GO:0006310">
    <property type="term" value="P:DNA recombination"/>
    <property type="evidence" value="ECO:0007669"/>
    <property type="project" value="UniProtKB-KW"/>
</dbReference>
<keyword evidence="1" id="KW-0227">DNA damage</keyword>
<name>A0A9N9KHX6_9GLOM</name>
<comment type="catalytic activity">
    <reaction evidence="1">
        <text>ATP + H2O = ADP + phosphate + H(+)</text>
        <dbReference type="Rhea" id="RHEA:13065"/>
        <dbReference type="ChEBI" id="CHEBI:15377"/>
        <dbReference type="ChEBI" id="CHEBI:15378"/>
        <dbReference type="ChEBI" id="CHEBI:30616"/>
        <dbReference type="ChEBI" id="CHEBI:43474"/>
        <dbReference type="ChEBI" id="CHEBI:456216"/>
        <dbReference type="EC" id="5.6.2.3"/>
    </reaction>
</comment>
<keyword evidence="1" id="KW-0067">ATP-binding</keyword>
<keyword evidence="1" id="KW-0347">Helicase</keyword>
<evidence type="ECO:0000256" key="1">
    <source>
        <dbReference type="RuleBase" id="RU363044"/>
    </source>
</evidence>
<protein>
    <recommendedName>
        <fullName evidence="1">ATP-dependent DNA helicase</fullName>
        <ecNumber evidence="1">5.6.2.3</ecNumber>
    </recommendedName>
</protein>
<dbReference type="EMBL" id="CAJVQA010070196">
    <property type="protein sequence ID" value="CAG8833171.1"/>
    <property type="molecule type" value="Genomic_DNA"/>
</dbReference>
<comment type="caution">
    <text evidence="4">The sequence shown here is derived from an EMBL/GenBank/DDBJ whole genome shotgun (WGS) entry which is preliminary data.</text>
</comment>
<comment type="similarity">
    <text evidence="1">Belongs to the helicase family.</text>
</comment>
<dbReference type="InterPro" id="IPR010285">
    <property type="entry name" value="DNA_helicase_pif1-like_DEAD"/>
</dbReference>
<dbReference type="InterPro" id="IPR027417">
    <property type="entry name" value="P-loop_NTPase"/>
</dbReference>
<dbReference type="GO" id="GO:0005524">
    <property type="term" value="F:ATP binding"/>
    <property type="evidence" value="ECO:0007669"/>
    <property type="project" value="UniProtKB-KW"/>
</dbReference>
<organism evidence="4 5">
    <name type="scientific">Cetraspora pellucida</name>
    <dbReference type="NCBI Taxonomy" id="1433469"/>
    <lineage>
        <taxon>Eukaryota</taxon>
        <taxon>Fungi</taxon>
        <taxon>Fungi incertae sedis</taxon>
        <taxon>Mucoromycota</taxon>
        <taxon>Glomeromycotina</taxon>
        <taxon>Glomeromycetes</taxon>
        <taxon>Diversisporales</taxon>
        <taxon>Gigasporaceae</taxon>
        <taxon>Cetraspora</taxon>
    </lineage>
</organism>
<dbReference type="GO" id="GO:0006281">
    <property type="term" value="P:DNA repair"/>
    <property type="evidence" value="ECO:0007669"/>
    <property type="project" value="UniProtKB-KW"/>
</dbReference>
<dbReference type="AlphaFoldDB" id="A0A9N9KHX6"/>
<dbReference type="Gene3D" id="3.40.50.300">
    <property type="entry name" value="P-loop containing nucleotide triphosphate hydrolases"/>
    <property type="match status" value="1"/>
</dbReference>
<dbReference type="OrthoDB" id="5860629at2759"/>
<feature type="non-terminal residue" evidence="4">
    <location>
        <position position="166"/>
    </location>
</feature>